<organism evidence="1 2">
    <name type="scientific">Fusarium solani</name>
    <name type="common">Filamentous fungus</name>
    <dbReference type="NCBI Taxonomy" id="169388"/>
    <lineage>
        <taxon>Eukaryota</taxon>
        <taxon>Fungi</taxon>
        <taxon>Dikarya</taxon>
        <taxon>Ascomycota</taxon>
        <taxon>Pezizomycotina</taxon>
        <taxon>Sordariomycetes</taxon>
        <taxon>Hypocreomycetidae</taxon>
        <taxon>Hypocreales</taxon>
        <taxon>Nectriaceae</taxon>
        <taxon>Fusarium</taxon>
        <taxon>Fusarium solani species complex</taxon>
    </lineage>
</organism>
<comment type="caution">
    <text evidence="1">The sequence shown here is derived from an EMBL/GenBank/DDBJ whole genome shotgun (WGS) entry which is preliminary data.</text>
</comment>
<dbReference type="AlphaFoldDB" id="A0A9P9H0H2"/>
<protein>
    <recommendedName>
        <fullName evidence="3">DNA helicase</fullName>
    </recommendedName>
</protein>
<dbReference type="EMBL" id="JAGTJS010000014">
    <property type="protein sequence ID" value="KAH7248237.1"/>
    <property type="molecule type" value="Genomic_DNA"/>
</dbReference>
<dbReference type="Proteomes" id="UP000736672">
    <property type="component" value="Unassembled WGS sequence"/>
</dbReference>
<sequence>MPGRIFSGAAIPPQDQVKAIKSQQIYASKERVKIIQGIQNIAAAHRTNRSAAAQSILAGFGDRDIQMTAADLEEMVDDADPRVKVRFGPSTSFLEASKDLVARLTLNKRQAIAFLIICRQLDLINHVENSDIGQLCQFVGGEGRTSKSRVIEALIELFAKKGLSNRLLITATSRTAAARINSITIHSAYRFSKDQGTGADTTTDLDGIRLPKQAERFVHGQSRID</sequence>
<gene>
    <name evidence="1" type="ORF">B0J15DRAFT_468262</name>
</gene>
<dbReference type="OrthoDB" id="5103495at2759"/>
<dbReference type="Gene3D" id="3.40.50.300">
    <property type="entry name" value="P-loop containing nucleotide triphosphate hydrolases"/>
    <property type="match status" value="1"/>
</dbReference>
<evidence type="ECO:0008006" key="3">
    <source>
        <dbReference type="Google" id="ProtNLM"/>
    </source>
</evidence>
<evidence type="ECO:0000313" key="2">
    <source>
        <dbReference type="Proteomes" id="UP000736672"/>
    </source>
</evidence>
<evidence type="ECO:0000313" key="1">
    <source>
        <dbReference type="EMBL" id="KAH7248237.1"/>
    </source>
</evidence>
<proteinExistence type="predicted"/>
<keyword evidence="2" id="KW-1185">Reference proteome</keyword>
<accession>A0A9P9H0H2</accession>
<name>A0A9P9H0H2_FUSSL</name>
<dbReference type="InterPro" id="IPR027417">
    <property type="entry name" value="P-loop_NTPase"/>
</dbReference>
<reference evidence="1" key="1">
    <citation type="journal article" date="2021" name="Nat. Commun.">
        <title>Genetic determinants of endophytism in the Arabidopsis root mycobiome.</title>
        <authorList>
            <person name="Mesny F."/>
            <person name="Miyauchi S."/>
            <person name="Thiergart T."/>
            <person name="Pickel B."/>
            <person name="Atanasova L."/>
            <person name="Karlsson M."/>
            <person name="Huettel B."/>
            <person name="Barry K.W."/>
            <person name="Haridas S."/>
            <person name="Chen C."/>
            <person name="Bauer D."/>
            <person name="Andreopoulos W."/>
            <person name="Pangilinan J."/>
            <person name="LaButti K."/>
            <person name="Riley R."/>
            <person name="Lipzen A."/>
            <person name="Clum A."/>
            <person name="Drula E."/>
            <person name="Henrissat B."/>
            <person name="Kohler A."/>
            <person name="Grigoriev I.V."/>
            <person name="Martin F.M."/>
            <person name="Hacquard S."/>
        </authorList>
    </citation>
    <scope>NUCLEOTIDE SEQUENCE</scope>
    <source>
        <strain evidence="1">FSSC 5 MPI-SDFR-AT-0091</strain>
    </source>
</reference>